<evidence type="ECO:0000313" key="4">
    <source>
        <dbReference type="Proteomes" id="UP000285655"/>
    </source>
</evidence>
<dbReference type="AlphaFoldDB" id="A0A419D9X4"/>
<sequence>MIHRNITAHIKAALSDSPVVLLNGARQSGKSTLVKKIASDIHPARYLTLDDAGVLAAAKHDPAEFIAGLDGNIVIDEVQRAPELFLAIKAEVDRNRKPGRFLLTGSANVMLLPKLSESLAGRMEILTLWPLSQGEIEGMREGFIDAVFGDKLPSFSKTTEDRTQTIKRLLLGGYPEVIGRATLSRRKAWFGSYITTILQRDVRDLAHIEGLTILPRVLSLIAARAASLLNFSELSRSIGIPQTTLKRYMSLLETTFLLQPLPAWSGNLGKRLVKAPKVMLSDTGLLSNLIDLYEDGVETHQDIIGAVLENFVAMELRKQETWSKMQPQIFHFRTQTGQEVDIALENAGGKVVGIETKASKSVNAQDFKGLQAMSESLGPRFHRGIVLYTGSESIPFGKNMQALPVSALWTFSALKNTK</sequence>
<evidence type="ECO:0000259" key="2">
    <source>
        <dbReference type="Pfam" id="PF13635"/>
    </source>
</evidence>
<evidence type="ECO:0000313" key="3">
    <source>
        <dbReference type="EMBL" id="RJO59880.1"/>
    </source>
</evidence>
<dbReference type="Pfam" id="PF13173">
    <property type="entry name" value="AAA_14"/>
    <property type="match status" value="1"/>
</dbReference>
<protein>
    <submittedName>
        <fullName evidence="3">ATP-binding protein</fullName>
    </submittedName>
</protein>
<dbReference type="InterPro" id="IPR027417">
    <property type="entry name" value="P-loop_NTPase"/>
</dbReference>
<evidence type="ECO:0000259" key="1">
    <source>
        <dbReference type="Pfam" id="PF13173"/>
    </source>
</evidence>
<organism evidence="3 4">
    <name type="scientific">candidate division WS5 bacterium</name>
    <dbReference type="NCBI Taxonomy" id="2093353"/>
    <lineage>
        <taxon>Bacteria</taxon>
        <taxon>candidate division WS5</taxon>
    </lineage>
</organism>
<dbReference type="Proteomes" id="UP000285655">
    <property type="component" value="Unassembled WGS sequence"/>
</dbReference>
<keyword evidence="3" id="KW-0547">Nucleotide-binding</keyword>
<proteinExistence type="predicted"/>
<dbReference type="Pfam" id="PF13635">
    <property type="entry name" value="DUF4143"/>
    <property type="match status" value="1"/>
</dbReference>
<accession>A0A419D9X4</accession>
<feature type="domain" description="DUF4143" evidence="2">
    <location>
        <begin position="199"/>
        <end position="359"/>
    </location>
</feature>
<gene>
    <name evidence="3" type="ORF">C4544_07485</name>
</gene>
<keyword evidence="3" id="KW-0067">ATP-binding</keyword>
<comment type="caution">
    <text evidence="3">The sequence shown here is derived from an EMBL/GenBank/DDBJ whole genome shotgun (WGS) entry which is preliminary data.</text>
</comment>
<dbReference type="EMBL" id="QZJW01000059">
    <property type="protein sequence ID" value="RJO59880.1"/>
    <property type="molecule type" value="Genomic_DNA"/>
</dbReference>
<feature type="domain" description="AAA" evidence="1">
    <location>
        <begin position="17"/>
        <end position="136"/>
    </location>
</feature>
<dbReference type="InterPro" id="IPR041682">
    <property type="entry name" value="AAA_14"/>
</dbReference>
<name>A0A419D9X4_9BACT</name>
<dbReference type="PANTHER" id="PTHR43566">
    <property type="entry name" value="CONSERVED PROTEIN"/>
    <property type="match status" value="1"/>
</dbReference>
<dbReference type="InterPro" id="IPR025420">
    <property type="entry name" value="DUF4143"/>
</dbReference>
<dbReference type="PANTHER" id="PTHR43566:SF2">
    <property type="entry name" value="DUF4143 DOMAIN-CONTAINING PROTEIN"/>
    <property type="match status" value="1"/>
</dbReference>
<dbReference type="GO" id="GO:0005524">
    <property type="term" value="F:ATP binding"/>
    <property type="evidence" value="ECO:0007669"/>
    <property type="project" value="UniProtKB-KW"/>
</dbReference>
<reference evidence="3 4" key="1">
    <citation type="journal article" date="2017" name="ISME J.">
        <title>Energy and carbon metabolisms in a deep terrestrial subsurface fluid microbial community.</title>
        <authorList>
            <person name="Momper L."/>
            <person name="Jungbluth S.P."/>
            <person name="Lee M.D."/>
            <person name="Amend J.P."/>
        </authorList>
    </citation>
    <scope>NUCLEOTIDE SEQUENCE [LARGE SCALE GENOMIC DNA]</scope>
    <source>
        <strain evidence="3">SURF_29</strain>
    </source>
</reference>
<dbReference type="SUPFAM" id="SSF52540">
    <property type="entry name" value="P-loop containing nucleoside triphosphate hydrolases"/>
    <property type="match status" value="1"/>
</dbReference>